<dbReference type="GO" id="GO:0008270">
    <property type="term" value="F:zinc ion binding"/>
    <property type="evidence" value="ECO:0007669"/>
    <property type="project" value="InterPro"/>
</dbReference>
<evidence type="ECO:0008006" key="3">
    <source>
        <dbReference type="Google" id="ProtNLM"/>
    </source>
</evidence>
<accession>A0A2I1HVB4</accession>
<dbReference type="AlphaFoldDB" id="A0A2I1HVB4"/>
<dbReference type="InterPro" id="IPR036875">
    <property type="entry name" value="Znf_CCHC_sf"/>
</dbReference>
<dbReference type="GO" id="GO:0003676">
    <property type="term" value="F:nucleic acid binding"/>
    <property type="evidence" value="ECO:0007669"/>
    <property type="project" value="InterPro"/>
</dbReference>
<dbReference type="SUPFAM" id="SSF57756">
    <property type="entry name" value="Retrovirus zinc finger-like domains"/>
    <property type="match status" value="1"/>
</dbReference>
<protein>
    <recommendedName>
        <fullName evidence="3">CCHC-type domain-containing protein</fullName>
    </recommendedName>
</protein>
<gene>
    <name evidence="1" type="ORF">RhiirA4_490102</name>
</gene>
<name>A0A2I1HVB4_9GLOM</name>
<evidence type="ECO:0000313" key="1">
    <source>
        <dbReference type="EMBL" id="PKY62841.1"/>
    </source>
</evidence>
<sequence>MDPNMGNKHNISLSDKTNTIAGALLEKSHENRESKTLRHCKNCRGIGHYAKTCTAG</sequence>
<dbReference type="Proteomes" id="UP000234323">
    <property type="component" value="Unassembled WGS sequence"/>
</dbReference>
<reference evidence="1 2" key="1">
    <citation type="submission" date="2015-10" db="EMBL/GenBank/DDBJ databases">
        <title>Genome analyses suggest a sexual origin of heterokaryosis in a supposedly ancient asexual fungus.</title>
        <authorList>
            <person name="Ropars J."/>
            <person name="Sedzielewska K."/>
            <person name="Noel J."/>
            <person name="Charron P."/>
            <person name="Farinelli L."/>
            <person name="Marton T."/>
            <person name="Kruger M."/>
            <person name="Pelin A."/>
            <person name="Brachmann A."/>
            <person name="Corradi N."/>
        </authorList>
    </citation>
    <scope>NUCLEOTIDE SEQUENCE [LARGE SCALE GENOMIC DNA]</scope>
    <source>
        <strain evidence="1 2">A4</strain>
    </source>
</reference>
<dbReference type="VEuPathDB" id="FungiDB:FUN_014134"/>
<dbReference type="VEuPathDB" id="FungiDB:RhiirA1_467181"/>
<comment type="caution">
    <text evidence="1">The sequence shown here is derived from an EMBL/GenBank/DDBJ whole genome shotgun (WGS) entry which is preliminary data.</text>
</comment>
<keyword evidence="2" id="KW-1185">Reference proteome</keyword>
<evidence type="ECO:0000313" key="2">
    <source>
        <dbReference type="Proteomes" id="UP000234323"/>
    </source>
</evidence>
<organism evidence="1 2">
    <name type="scientific">Rhizophagus irregularis</name>
    <dbReference type="NCBI Taxonomy" id="588596"/>
    <lineage>
        <taxon>Eukaryota</taxon>
        <taxon>Fungi</taxon>
        <taxon>Fungi incertae sedis</taxon>
        <taxon>Mucoromycota</taxon>
        <taxon>Glomeromycotina</taxon>
        <taxon>Glomeromycetes</taxon>
        <taxon>Glomerales</taxon>
        <taxon>Glomeraceae</taxon>
        <taxon>Rhizophagus</taxon>
    </lineage>
</organism>
<dbReference type="EMBL" id="LLXI01008177">
    <property type="protein sequence ID" value="PKY62841.1"/>
    <property type="molecule type" value="Genomic_DNA"/>
</dbReference>
<proteinExistence type="predicted"/>